<protein>
    <submittedName>
        <fullName evidence="2">Uncharacterized protein</fullName>
    </submittedName>
</protein>
<dbReference type="Proteomes" id="UP000094056">
    <property type="component" value="Unassembled WGS sequence"/>
</dbReference>
<dbReference type="EMBL" id="MAYW01000037">
    <property type="protein sequence ID" value="ODS33139.1"/>
    <property type="molecule type" value="Genomic_DNA"/>
</dbReference>
<dbReference type="AlphaFoldDB" id="A0A1E3XC12"/>
<proteinExistence type="predicted"/>
<feature type="transmembrane region" description="Helical" evidence="1">
    <location>
        <begin position="6"/>
        <end position="25"/>
    </location>
</feature>
<keyword evidence="1" id="KW-0472">Membrane</keyword>
<gene>
    <name evidence="2" type="ORF">SCARUB_01763</name>
</gene>
<name>A0A1E3XC12_9BACT</name>
<evidence type="ECO:0000313" key="3">
    <source>
        <dbReference type="Proteomes" id="UP000094056"/>
    </source>
</evidence>
<evidence type="ECO:0000313" key="2">
    <source>
        <dbReference type="EMBL" id="ODS33139.1"/>
    </source>
</evidence>
<comment type="caution">
    <text evidence="2">The sequence shown here is derived from an EMBL/GenBank/DDBJ whole genome shotgun (WGS) entry which is preliminary data.</text>
</comment>
<keyword evidence="1" id="KW-1133">Transmembrane helix</keyword>
<sequence>MLNYLTLIWTGIFAFIVCLNQISIASEKENHKEKYVVINNLVVNNKNKFRTIIYKNEEEGILEMRKLINTSEIEESWTFLPHQEKWIEIGINEESERKINGNYITKTGLDVQLLDELIIGNKDMVVYHFHPSHSLHLEDEIKERNEKGLTMNDQEIEKEKIKFLIKSAYPSKSDLMNMIGNSIEFFEKNPNGNITFKIGSYYGITEYYLTEEGRTYFNTNNSFEQMSRITKASSSANLEANVTGEILELNPRQKINPLSRIKMSPKQKRKPSSRFKKIYPLSRVKKSVETMNDEYLRVAFTPYE</sequence>
<organism evidence="2 3">
    <name type="scientific">Candidatus Scalindua rubra</name>
    <dbReference type="NCBI Taxonomy" id="1872076"/>
    <lineage>
        <taxon>Bacteria</taxon>
        <taxon>Pseudomonadati</taxon>
        <taxon>Planctomycetota</taxon>
        <taxon>Candidatus Brocadiia</taxon>
        <taxon>Candidatus Brocadiales</taxon>
        <taxon>Candidatus Scalinduaceae</taxon>
        <taxon>Candidatus Scalindua</taxon>
    </lineage>
</organism>
<accession>A0A1E3XC12</accession>
<keyword evidence="1" id="KW-0812">Transmembrane</keyword>
<reference evidence="2 3" key="1">
    <citation type="submission" date="2016-07" db="EMBL/GenBank/DDBJ databases">
        <title>Draft genome of Scalindua rubra, obtained from a brine-seawater interface in the Red Sea, sheds light on salt adaptation in anammox bacteria.</title>
        <authorList>
            <person name="Speth D.R."/>
            <person name="Lagkouvardos I."/>
            <person name="Wang Y."/>
            <person name="Qian P.-Y."/>
            <person name="Dutilh B.E."/>
            <person name="Jetten M.S."/>
        </authorList>
    </citation>
    <scope>NUCLEOTIDE SEQUENCE [LARGE SCALE GENOMIC DNA]</scope>
    <source>
        <strain evidence="2">BSI-1</strain>
    </source>
</reference>
<evidence type="ECO:0000256" key="1">
    <source>
        <dbReference type="SAM" id="Phobius"/>
    </source>
</evidence>